<keyword evidence="1 2" id="KW-0238">DNA-binding</keyword>
<dbReference type="Proteomes" id="UP001597251">
    <property type="component" value="Unassembled WGS sequence"/>
</dbReference>
<comment type="caution">
    <text evidence="4">The sequence shown here is derived from an EMBL/GenBank/DDBJ whole genome shotgun (WGS) entry which is preliminary data.</text>
</comment>
<keyword evidence="5" id="KW-1185">Reference proteome</keyword>
<gene>
    <name evidence="4" type="ORF">ACFQ42_09865</name>
</gene>
<evidence type="ECO:0000256" key="1">
    <source>
        <dbReference type="ARBA" id="ARBA00023125"/>
    </source>
</evidence>
<dbReference type="PROSITE" id="PS50977">
    <property type="entry name" value="HTH_TETR_2"/>
    <property type="match status" value="1"/>
</dbReference>
<dbReference type="SUPFAM" id="SSF46689">
    <property type="entry name" value="Homeodomain-like"/>
    <property type="match status" value="1"/>
</dbReference>
<evidence type="ECO:0000259" key="3">
    <source>
        <dbReference type="PROSITE" id="PS50977"/>
    </source>
</evidence>
<dbReference type="EMBL" id="JBHTOI010000048">
    <property type="protein sequence ID" value="MFD1419052.1"/>
    <property type="molecule type" value="Genomic_DNA"/>
</dbReference>
<evidence type="ECO:0000313" key="4">
    <source>
        <dbReference type="EMBL" id="MFD1419052.1"/>
    </source>
</evidence>
<name>A0ABW4BV60_9LACO</name>
<feature type="domain" description="HTH tetR-type" evidence="3">
    <location>
        <begin position="5"/>
        <end position="65"/>
    </location>
</feature>
<dbReference type="Pfam" id="PF00440">
    <property type="entry name" value="TetR_N"/>
    <property type="match status" value="1"/>
</dbReference>
<dbReference type="InterPro" id="IPR001647">
    <property type="entry name" value="HTH_TetR"/>
</dbReference>
<reference evidence="5" key="1">
    <citation type="journal article" date="2019" name="Int. J. Syst. Evol. Microbiol.">
        <title>The Global Catalogue of Microorganisms (GCM) 10K type strain sequencing project: providing services to taxonomists for standard genome sequencing and annotation.</title>
        <authorList>
            <consortium name="The Broad Institute Genomics Platform"/>
            <consortium name="The Broad Institute Genome Sequencing Center for Infectious Disease"/>
            <person name="Wu L."/>
            <person name="Ma J."/>
        </authorList>
    </citation>
    <scope>NUCLEOTIDE SEQUENCE [LARGE SCALE GENOMIC DNA]</scope>
    <source>
        <strain evidence="5">CCM 8936</strain>
    </source>
</reference>
<dbReference type="Gene3D" id="1.10.357.10">
    <property type="entry name" value="Tetracycline Repressor, domain 2"/>
    <property type="match status" value="1"/>
</dbReference>
<dbReference type="InterPro" id="IPR050624">
    <property type="entry name" value="HTH-type_Tx_Regulator"/>
</dbReference>
<dbReference type="PANTHER" id="PTHR43479">
    <property type="entry name" value="ACREF/ENVCD OPERON REPRESSOR-RELATED"/>
    <property type="match status" value="1"/>
</dbReference>
<dbReference type="Pfam" id="PF14278">
    <property type="entry name" value="TetR_C_8"/>
    <property type="match status" value="1"/>
</dbReference>
<dbReference type="PANTHER" id="PTHR43479:SF7">
    <property type="entry name" value="TETR-FAMILY TRANSCRIPTIONAL REGULATOR"/>
    <property type="match status" value="1"/>
</dbReference>
<evidence type="ECO:0000256" key="2">
    <source>
        <dbReference type="PROSITE-ProRule" id="PRU00335"/>
    </source>
</evidence>
<accession>A0ABW4BV60</accession>
<sequence length="204" mass="23315">MRRNTKTSAKIKKAFINLMKVKGFESLTVRDITSTAKINRSTFYAHYNDKYDLLKSYENSVLKSLSQTLNNNLNSLTKSQNIKVDDESYPVINLIIGYIESEFDLIKVLLTISSFGEKIKNILRQIIIKGLYLDKGNNKTVGTIPNDYAYEIIVSGLLSTITYWLSKDHPENKDTIIDIILKSRYLSPYDLLGVDDQFGNTIRV</sequence>
<feature type="DNA-binding region" description="H-T-H motif" evidence="2">
    <location>
        <begin position="28"/>
        <end position="47"/>
    </location>
</feature>
<dbReference type="InterPro" id="IPR009057">
    <property type="entry name" value="Homeodomain-like_sf"/>
</dbReference>
<proteinExistence type="predicted"/>
<dbReference type="RefSeq" id="WP_125675870.1">
    <property type="nucleotide sequence ID" value="NZ_JBHTOI010000048.1"/>
</dbReference>
<organism evidence="4 5">
    <name type="scientific">Companilactobacillus keshanensis</name>
    <dbReference type="NCBI Taxonomy" id="2486003"/>
    <lineage>
        <taxon>Bacteria</taxon>
        <taxon>Bacillati</taxon>
        <taxon>Bacillota</taxon>
        <taxon>Bacilli</taxon>
        <taxon>Lactobacillales</taxon>
        <taxon>Lactobacillaceae</taxon>
        <taxon>Companilactobacillus</taxon>
    </lineage>
</organism>
<evidence type="ECO:0000313" key="5">
    <source>
        <dbReference type="Proteomes" id="UP001597251"/>
    </source>
</evidence>
<dbReference type="InterPro" id="IPR039532">
    <property type="entry name" value="TetR_C_Firmicutes"/>
</dbReference>
<protein>
    <submittedName>
        <fullName evidence="4">TetR/AcrR family transcriptional regulator</fullName>
    </submittedName>
</protein>